<keyword evidence="4" id="KW-1185">Reference proteome</keyword>
<evidence type="ECO:0000313" key="3">
    <source>
        <dbReference type="EMBL" id="QDU10180.1"/>
    </source>
</evidence>
<keyword evidence="1" id="KW-1133">Transmembrane helix</keyword>
<proteinExistence type="predicted"/>
<dbReference type="Proteomes" id="UP000318384">
    <property type="component" value="Chromosome"/>
</dbReference>
<keyword evidence="1" id="KW-0472">Membrane</keyword>
<gene>
    <name evidence="3" type="ORF">V202x_35790</name>
</gene>
<sequence length="181" mass="20368">MNASYELTVDDLVAFNQFHNERSPTIRRQRTKSLVITFVVLLCLPGLILLTTDKPILGMALDIWPLILGPILFVILVSQSFKWGTRKLIKDMVIEGQNSQFYSNCSISFDDTGISESSSSGNTIRNWSAVQRIVVSNDHIFVYTSSLEAFIVPKRAFDTDDRFNAFLQSIVDQTGVTVERA</sequence>
<evidence type="ECO:0000259" key="2">
    <source>
        <dbReference type="Pfam" id="PF14317"/>
    </source>
</evidence>
<feature type="transmembrane region" description="Helical" evidence="1">
    <location>
        <begin position="56"/>
        <end position="77"/>
    </location>
</feature>
<name>A0A517WY46_9PLAN</name>
<feature type="transmembrane region" description="Helical" evidence="1">
    <location>
        <begin position="33"/>
        <end position="50"/>
    </location>
</feature>
<evidence type="ECO:0000256" key="1">
    <source>
        <dbReference type="SAM" id="Phobius"/>
    </source>
</evidence>
<organism evidence="3 4">
    <name type="scientific">Gimesia aquarii</name>
    <dbReference type="NCBI Taxonomy" id="2527964"/>
    <lineage>
        <taxon>Bacteria</taxon>
        <taxon>Pseudomonadati</taxon>
        <taxon>Planctomycetota</taxon>
        <taxon>Planctomycetia</taxon>
        <taxon>Planctomycetales</taxon>
        <taxon>Planctomycetaceae</taxon>
        <taxon>Gimesia</taxon>
    </lineage>
</organism>
<accession>A0A517WY46</accession>
<protein>
    <recommendedName>
        <fullName evidence="2">YcxB-like C-terminal domain-containing protein</fullName>
    </recommendedName>
</protein>
<dbReference type="InterPro" id="IPR025588">
    <property type="entry name" value="YcxB-like_C"/>
</dbReference>
<dbReference type="Pfam" id="PF14317">
    <property type="entry name" value="YcxB"/>
    <property type="match status" value="1"/>
</dbReference>
<keyword evidence="1" id="KW-0812">Transmembrane</keyword>
<dbReference type="AlphaFoldDB" id="A0A517WY46"/>
<dbReference type="OrthoDB" id="339559at2"/>
<dbReference type="EMBL" id="CP037422">
    <property type="protein sequence ID" value="QDU10180.1"/>
    <property type="molecule type" value="Genomic_DNA"/>
</dbReference>
<dbReference type="RefSeq" id="WP_145177613.1">
    <property type="nucleotide sequence ID" value="NZ_CP037422.1"/>
</dbReference>
<reference evidence="3 4" key="1">
    <citation type="submission" date="2019-03" db="EMBL/GenBank/DDBJ databases">
        <title>Deep-cultivation of Planctomycetes and their phenomic and genomic characterization uncovers novel biology.</title>
        <authorList>
            <person name="Wiegand S."/>
            <person name="Jogler M."/>
            <person name="Boedeker C."/>
            <person name="Pinto D."/>
            <person name="Vollmers J."/>
            <person name="Rivas-Marin E."/>
            <person name="Kohn T."/>
            <person name="Peeters S.H."/>
            <person name="Heuer A."/>
            <person name="Rast P."/>
            <person name="Oberbeckmann S."/>
            <person name="Bunk B."/>
            <person name="Jeske O."/>
            <person name="Meyerdierks A."/>
            <person name="Storesund J.E."/>
            <person name="Kallscheuer N."/>
            <person name="Luecker S."/>
            <person name="Lage O.M."/>
            <person name="Pohl T."/>
            <person name="Merkel B.J."/>
            <person name="Hornburger P."/>
            <person name="Mueller R.-W."/>
            <person name="Bruemmer F."/>
            <person name="Labrenz M."/>
            <person name="Spormann A.M."/>
            <person name="Op den Camp H."/>
            <person name="Overmann J."/>
            <person name="Amann R."/>
            <person name="Jetten M.S.M."/>
            <person name="Mascher T."/>
            <person name="Medema M.H."/>
            <person name="Devos D.P."/>
            <person name="Kaster A.-K."/>
            <person name="Ovreas L."/>
            <person name="Rohde M."/>
            <person name="Galperin M.Y."/>
            <person name="Jogler C."/>
        </authorList>
    </citation>
    <scope>NUCLEOTIDE SEQUENCE [LARGE SCALE GENOMIC DNA]</scope>
    <source>
        <strain evidence="3 4">V202</strain>
    </source>
</reference>
<feature type="domain" description="YcxB-like C-terminal" evidence="2">
    <location>
        <begin position="109"/>
        <end position="167"/>
    </location>
</feature>
<evidence type="ECO:0000313" key="4">
    <source>
        <dbReference type="Proteomes" id="UP000318384"/>
    </source>
</evidence>